<protein>
    <submittedName>
        <fullName evidence="5">Serine-threonine protein kinase, plant-type</fullName>
    </submittedName>
</protein>
<keyword evidence="6" id="KW-1185">Reference proteome</keyword>
<feature type="domain" description="Leucine-rich repeat-containing N-terminal plant-type" evidence="4">
    <location>
        <begin position="33"/>
        <end position="82"/>
    </location>
</feature>
<proteinExistence type="predicted"/>
<evidence type="ECO:0000313" key="6">
    <source>
        <dbReference type="Proteomes" id="UP000187203"/>
    </source>
</evidence>
<evidence type="ECO:0000256" key="2">
    <source>
        <dbReference type="ARBA" id="ARBA00022737"/>
    </source>
</evidence>
<dbReference type="PROSITE" id="PS51257">
    <property type="entry name" value="PROKAR_LIPOPROTEIN"/>
    <property type="match status" value="1"/>
</dbReference>
<comment type="caution">
    <text evidence="5">The sequence shown here is derived from an EMBL/GenBank/DDBJ whole genome shotgun (WGS) entry which is preliminary data.</text>
</comment>
<evidence type="ECO:0000259" key="4">
    <source>
        <dbReference type="Pfam" id="PF08263"/>
    </source>
</evidence>
<keyword evidence="1" id="KW-0433">Leucine-rich repeat</keyword>
<sequence>MERPPSKWLWVALLLVFVLGGLGCCVEGCLEEEKVALLQLKPFFYRRWNPNPLNIGRPFFYALYNWVEEKSDCCKWESVECDPTTGRVIGLNLSVGLGNREAEYNGFDLWYLNASLFLPFDHLKSLYLRGSGIAGCLQNH</sequence>
<keyword evidence="3" id="KW-0732">Signal</keyword>
<keyword evidence="5" id="KW-0418">Kinase</keyword>
<name>A0A1R3L4H9_9ROSI</name>
<dbReference type="InterPro" id="IPR032675">
    <property type="entry name" value="LRR_dom_sf"/>
</dbReference>
<feature type="signal peptide" evidence="3">
    <location>
        <begin position="1"/>
        <end position="23"/>
    </location>
</feature>
<accession>A0A1R3L4H9</accession>
<dbReference type="AlphaFoldDB" id="A0A1R3L4H9"/>
<keyword evidence="2" id="KW-0677">Repeat</keyword>
<evidence type="ECO:0000256" key="3">
    <source>
        <dbReference type="SAM" id="SignalP"/>
    </source>
</evidence>
<dbReference type="STRING" id="93759.A0A1R3L4H9"/>
<gene>
    <name evidence="5" type="ORF">COLO4_00156</name>
</gene>
<reference evidence="6" key="1">
    <citation type="submission" date="2013-09" db="EMBL/GenBank/DDBJ databases">
        <title>Corchorus olitorius genome sequencing.</title>
        <authorList>
            <person name="Alam M."/>
            <person name="Haque M.S."/>
            <person name="Islam M.S."/>
            <person name="Emdad E.M."/>
            <person name="Islam M.M."/>
            <person name="Ahmed B."/>
            <person name="Halim A."/>
            <person name="Hossen Q.M.M."/>
            <person name="Hossain M.Z."/>
            <person name="Ahmed R."/>
            <person name="Khan M.M."/>
            <person name="Islam R."/>
            <person name="Rashid M.M."/>
            <person name="Khan S.A."/>
            <person name="Rahman M.S."/>
            <person name="Alam M."/>
            <person name="Yahiya A.S."/>
            <person name="Khan M.S."/>
            <person name="Azam M.S."/>
            <person name="Haque T."/>
            <person name="Lashkar M.Z.H."/>
            <person name="Akhand A.I."/>
            <person name="Morshed G."/>
            <person name="Roy S."/>
            <person name="Uddin K.S."/>
            <person name="Rabeya T."/>
            <person name="Hossain A.S."/>
            <person name="Chowdhury A."/>
            <person name="Snigdha A.R."/>
            <person name="Mortoza M.S."/>
            <person name="Matin S.A."/>
            <person name="Hoque S.M.E."/>
            <person name="Islam M.K."/>
            <person name="Roy D.K."/>
            <person name="Haider R."/>
            <person name="Moosa M.M."/>
            <person name="Elias S.M."/>
            <person name="Hasan A.M."/>
            <person name="Jahan S."/>
            <person name="Shafiuddin M."/>
            <person name="Mahmood N."/>
            <person name="Shommy N.S."/>
        </authorList>
    </citation>
    <scope>NUCLEOTIDE SEQUENCE [LARGE SCALE GENOMIC DNA]</scope>
    <source>
        <strain evidence="6">cv. O-4</strain>
    </source>
</reference>
<evidence type="ECO:0000256" key="1">
    <source>
        <dbReference type="ARBA" id="ARBA00022614"/>
    </source>
</evidence>
<keyword evidence="5" id="KW-0808">Transferase</keyword>
<dbReference type="Pfam" id="PF08263">
    <property type="entry name" value="LRRNT_2"/>
    <property type="match status" value="1"/>
</dbReference>
<feature type="chain" id="PRO_5012390457" evidence="3">
    <location>
        <begin position="24"/>
        <end position="140"/>
    </location>
</feature>
<dbReference type="Proteomes" id="UP000187203">
    <property type="component" value="Unassembled WGS sequence"/>
</dbReference>
<organism evidence="5 6">
    <name type="scientific">Corchorus olitorius</name>
    <dbReference type="NCBI Taxonomy" id="93759"/>
    <lineage>
        <taxon>Eukaryota</taxon>
        <taxon>Viridiplantae</taxon>
        <taxon>Streptophyta</taxon>
        <taxon>Embryophyta</taxon>
        <taxon>Tracheophyta</taxon>
        <taxon>Spermatophyta</taxon>
        <taxon>Magnoliopsida</taxon>
        <taxon>eudicotyledons</taxon>
        <taxon>Gunneridae</taxon>
        <taxon>Pentapetalae</taxon>
        <taxon>rosids</taxon>
        <taxon>malvids</taxon>
        <taxon>Malvales</taxon>
        <taxon>Malvaceae</taxon>
        <taxon>Grewioideae</taxon>
        <taxon>Apeibeae</taxon>
        <taxon>Corchorus</taxon>
    </lineage>
</organism>
<dbReference type="OrthoDB" id="1738872at2759"/>
<feature type="non-terminal residue" evidence="5">
    <location>
        <position position="140"/>
    </location>
</feature>
<evidence type="ECO:0000313" key="5">
    <source>
        <dbReference type="EMBL" id="OMP14227.1"/>
    </source>
</evidence>
<dbReference type="Gene3D" id="3.80.10.10">
    <property type="entry name" value="Ribonuclease Inhibitor"/>
    <property type="match status" value="1"/>
</dbReference>
<dbReference type="GO" id="GO:0016301">
    <property type="term" value="F:kinase activity"/>
    <property type="evidence" value="ECO:0007669"/>
    <property type="project" value="UniProtKB-KW"/>
</dbReference>
<dbReference type="EMBL" id="AWUE01001063">
    <property type="protein sequence ID" value="OMP14227.1"/>
    <property type="molecule type" value="Genomic_DNA"/>
</dbReference>
<dbReference type="InterPro" id="IPR013210">
    <property type="entry name" value="LRR_N_plant-typ"/>
</dbReference>